<name>A0A3R7Q8E3_PENVA</name>
<keyword evidence="1" id="KW-0560">Oxidoreductase</keyword>
<protein>
    <submittedName>
        <fullName evidence="2">3-oxoacyl-[acyl-carrier-protein] reductase</fullName>
    </submittedName>
</protein>
<evidence type="ECO:0000313" key="2">
    <source>
        <dbReference type="EMBL" id="ROT71227.1"/>
    </source>
</evidence>
<dbReference type="GO" id="GO:0016491">
    <property type="term" value="F:oxidoreductase activity"/>
    <property type="evidence" value="ECO:0007669"/>
    <property type="project" value="UniProtKB-KW"/>
</dbReference>
<dbReference type="EMBL" id="QCYY01002325">
    <property type="protein sequence ID" value="ROT71227.1"/>
    <property type="molecule type" value="Genomic_DNA"/>
</dbReference>
<accession>A0A3R7Q8E3</accession>
<comment type="caution">
    <text evidence="2">The sequence shown here is derived from an EMBL/GenBank/DDBJ whole genome shotgun (WGS) entry which is preliminary data.</text>
</comment>
<dbReference type="SUPFAM" id="SSF51735">
    <property type="entry name" value="NAD(P)-binding Rossmann-fold domains"/>
    <property type="match status" value="1"/>
</dbReference>
<evidence type="ECO:0000313" key="3">
    <source>
        <dbReference type="Proteomes" id="UP000283509"/>
    </source>
</evidence>
<dbReference type="Gene3D" id="3.40.50.720">
    <property type="entry name" value="NAD(P)-binding Rossmann-like Domain"/>
    <property type="match status" value="1"/>
</dbReference>
<dbReference type="PANTHER" id="PTHR43975:SF2">
    <property type="entry name" value="EG:BACR7A4.14 PROTEIN-RELATED"/>
    <property type="match status" value="1"/>
</dbReference>
<sequence>MVSSLKGKVALITGATSGIGKACAVALAAEGCFVSITGRNTEALKEVTKLCYEAGLPEGKVFAVDGDVVKEDDCKKIVDSTVDHFKRLDILINNAGILVLGGIESISMEDYDRQMDVNVKSVFILTKLALPHIIEAKGNIINVSSVCGIRSIPGMVAYNMSKAAIDQFTRTVALEVADRGVRVNAVNPGLIITDIHRRAGISEENYQKMVEHTKKMYPLGRAGEVEDVTKAVIYLASEDSSFVTGVTLPIDGGRILQCPR</sequence>
<dbReference type="PRINTS" id="PR00081">
    <property type="entry name" value="GDHRDH"/>
</dbReference>
<proteinExistence type="predicted"/>
<dbReference type="PROSITE" id="PS00061">
    <property type="entry name" value="ADH_SHORT"/>
    <property type="match status" value="1"/>
</dbReference>
<dbReference type="InterPro" id="IPR002347">
    <property type="entry name" value="SDR_fam"/>
</dbReference>
<reference evidence="2 3" key="2">
    <citation type="submission" date="2019-01" db="EMBL/GenBank/DDBJ databases">
        <title>The decoding of complex shrimp genome reveals the adaptation for benthos swimmer, frequently molting mechanism and breeding impact on genome.</title>
        <authorList>
            <person name="Sun Y."/>
            <person name="Gao Y."/>
            <person name="Yu Y."/>
        </authorList>
    </citation>
    <scope>NUCLEOTIDE SEQUENCE [LARGE SCALE GENOMIC DNA]</scope>
    <source>
        <tissue evidence="2">Muscle</tissue>
    </source>
</reference>
<dbReference type="AlphaFoldDB" id="A0A3R7Q8E3"/>
<keyword evidence="3" id="KW-1185">Reference proteome</keyword>
<dbReference type="PANTHER" id="PTHR43975">
    <property type="entry name" value="ZGC:101858"/>
    <property type="match status" value="1"/>
</dbReference>
<reference evidence="2 3" key="1">
    <citation type="submission" date="2018-04" db="EMBL/GenBank/DDBJ databases">
        <authorList>
            <person name="Zhang X."/>
            <person name="Yuan J."/>
            <person name="Li F."/>
            <person name="Xiang J."/>
        </authorList>
    </citation>
    <scope>NUCLEOTIDE SEQUENCE [LARGE SCALE GENOMIC DNA]</scope>
    <source>
        <tissue evidence="2">Muscle</tissue>
    </source>
</reference>
<dbReference type="NCBIfam" id="NF005559">
    <property type="entry name" value="PRK07231.1"/>
    <property type="match status" value="1"/>
</dbReference>
<dbReference type="Pfam" id="PF13561">
    <property type="entry name" value="adh_short_C2"/>
    <property type="match status" value="1"/>
</dbReference>
<dbReference type="Proteomes" id="UP000283509">
    <property type="component" value="Unassembled WGS sequence"/>
</dbReference>
<dbReference type="InterPro" id="IPR020904">
    <property type="entry name" value="Sc_DH/Rdtase_CS"/>
</dbReference>
<evidence type="ECO:0000256" key="1">
    <source>
        <dbReference type="ARBA" id="ARBA00023002"/>
    </source>
</evidence>
<dbReference type="PRINTS" id="PR00080">
    <property type="entry name" value="SDRFAMILY"/>
</dbReference>
<dbReference type="STRING" id="6689.A0A3R7Q8E3"/>
<dbReference type="FunFam" id="3.40.50.720:FF:000084">
    <property type="entry name" value="Short-chain dehydrogenase reductase"/>
    <property type="match status" value="1"/>
</dbReference>
<organism evidence="2 3">
    <name type="scientific">Penaeus vannamei</name>
    <name type="common">Whiteleg shrimp</name>
    <name type="synonym">Litopenaeus vannamei</name>
    <dbReference type="NCBI Taxonomy" id="6689"/>
    <lineage>
        <taxon>Eukaryota</taxon>
        <taxon>Metazoa</taxon>
        <taxon>Ecdysozoa</taxon>
        <taxon>Arthropoda</taxon>
        <taxon>Crustacea</taxon>
        <taxon>Multicrustacea</taxon>
        <taxon>Malacostraca</taxon>
        <taxon>Eumalacostraca</taxon>
        <taxon>Eucarida</taxon>
        <taxon>Decapoda</taxon>
        <taxon>Dendrobranchiata</taxon>
        <taxon>Penaeoidea</taxon>
        <taxon>Penaeidae</taxon>
        <taxon>Penaeus</taxon>
    </lineage>
</organism>
<dbReference type="OrthoDB" id="47007at2759"/>
<dbReference type="InterPro" id="IPR036291">
    <property type="entry name" value="NAD(P)-bd_dom_sf"/>
</dbReference>
<gene>
    <name evidence="2" type="ORF">C7M84_010460</name>
</gene>